<dbReference type="EMBL" id="SMBP01000004">
    <property type="protein sequence ID" value="TCU62372.1"/>
    <property type="molecule type" value="Genomic_DNA"/>
</dbReference>
<comment type="caution">
    <text evidence="7">The sequence shown here is derived from an EMBL/GenBank/DDBJ whole genome shotgun (WGS) entry which is preliminary data.</text>
</comment>
<accession>A0A4R3TJK1</accession>
<dbReference type="InterPro" id="IPR015421">
    <property type="entry name" value="PyrdxlP-dep_Trfase_major"/>
</dbReference>
<dbReference type="InterPro" id="IPR050596">
    <property type="entry name" value="AspAT/PAT-like"/>
</dbReference>
<dbReference type="AlphaFoldDB" id="A0A4R3TJK1"/>
<dbReference type="GO" id="GO:0030170">
    <property type="term" value="F:pyridoxal phosphate binding"/>
    <property type="evidence" value="ECO:0007669"/>
    <property type="project" value="InterPro"/>
</dbReference>
<feature type="domain" description="Aminotransferase class I/classII large" evidence="6">
    <location>
        <begin position="65"/>
        <end position="402"/>
    </location>
</feature>
<dbReference type="GO" id="GO:0006520">
    <property type="term" value="P:amino acid metabolic process"/>
    <property type="evidence" value="ECO:0007669"/>
    <property type="project" value="InterPro"/>
</dbReference>
<dbReference type="InterPro" id="IPR004839">
    <property type="entry name" value="Aminotransferase_I/II_large"/>
</dbReference>
<dbReference type="SUPFAM" id="SSF53383">
    <property type="entry name" value="PLP-dependent transferases"/>
    <property type="match status" value="1"/>
</dbReference>
<evidence type="ECO:0000256" key="1">
    <source>
        <dbReference type="ARBA" id="ARBA00001933"/>
    </source>
</evidence>
<dbReference type="GO" id="GO:0008483">
    <property type="term" value="F:transaminase activity"/>
    <property type="evidence" value="ECO:0007669"/>
    <property type="project" value="UniProtKB-KW"/>
</dbReference>
<dbReference type="RefSeq" id="WP_132223993.1">
    <property type="nucleotide sequence ID" value="NZ_JANKBG010000004.1"/>
</dbReference>
<keyword evidence="5" id="KW-0663">Pyridoxal phosphate</keyword>
<dbReference type="Gene3D" id="3.40.640.10">
    <property type="entry name" value="Type I PLP-dependent aspartate aminotransferase-like (Major domain)"/>
    <property type="match status" value="1"/>
</dbReference>
<evidence type="ECO:0000256" key="5">
    <source>
        <dbReference type="ARBA" id="ARBA00022898"/>
    </source>
</evidence>
<gene>
    <name evidence="7" type="ORF">EDD61_1048</name>
</gene>
<dbReference type="Proteomes" id="UP000295773">
    <property type="component" value="Unassembled WGS sequence"/>
</dbReference>
<dbReference type="CDD" id="cd00609">
    <property type="entry name" value="AAT_like"/>
    <property type="match status" value="1"/>
</dbReference>
<comment type="cofactor">
    <cofactor evidence="1">
        <name>pyridoxal 5'-phosphate</name>
        <dbReference type="ChEBI" id="CHEBI:597326"/>
    </cofactor>
</comment>
<dbReference type="InterPro" id="IPR015422">
    <property type="entry name" value="PyrdxlP-dep_Trfase_small"/>
</dbReference>
<name>A0A4R3TJK1_9FIRM</name>
<evidence type="ECO:0000313" key="8">
    <source>
        <dbReference type="Proteomes" id="UP000295773"/>
    </source>
</evidence>
<evidence type="ECO:0000313" key="7">
    <source>
        <dbReference type="EMBL" id="TCU62372.1"/>
    </source>
</evidence>
<evidence type="ECO:0000256" key="3">
    <source>
        <dbReference type="ARBA" id="ARBA00022576"/>
    </source>
</evidence>
<organism evidence="7 8">
    <name type="scientific">Longicatena caecimuris</name>
    <dbReference type="NCBI Taxonomy" id="1796635"/>
    <lineage>
        <taxon>Bacteria</taxon>
        <taxon>Bacillati</taxon>
        <taxon>Bacillota</taxon>
        <taxon>Erysipelotrichia</taxon>
        <taxon>Erysipelotrichales</taxon>
        <taxon>Erysipelotrichaceae</taxon>
        <taxon>Longicatena</taxon>
    </lineage>
</organism>
<dbReference type="PANTHER" id="PTHR46383">
    <property type="entry name" value="ASPARTATE AMINOTRANSFERASE"/>
    <property type="match status" value="1"/>
</dbReference>
<dbReference type="InterPro" id="IPR015424">
    <property type="entry name" value="PyrdxlP-dep_Trfase"/>
</dbReference>
<comment type="similarity">
    <text evidence="2">Belongs to the class-I pyridoxal-phosphate-dependent aminotransferase family.</text>
</comment>
<keyword evidence="3 7" id="KW-0032">Aminotransferase</keyword>
<dbReference type="Gene3D" id="3.90.1150.10">
    <property type="entry name" value="Aspartate Aminotransferase, domain 1"/>
    <property type="match status" value="1"/>
</dbReference>
<evidence type="ECO:0000259" key="6">
    <source>
        <dbReference type="Pfam" id="PF00155"/>
    </source>
</evidence>
<keyword evidence="4 7" id="KW-0808">Transferase</keyword>
<proteinExistence type="inferred from homology"/>
<sequence>MSFVKEKVNTTPIEDTVFAIVKKAKEAKAAVGAEKVVDATIGSLYNEEGTIVAFESVFTPYDHIAKETKAAYAGSFVGNDSYRQQVYDWIVKPSGSTLAHSVIATPGGTGAVAITLSEILDEGETVILPEIAWGSYKLMATMDNLNVATYALFEEDHFNLTSLKQVCRQVMEKQQKLLIVINDPCHNPTGYSLSKEEWQEVVAFLNACAKEVPIVLLNDIAYIDYAYDLPHSRDYIKTFDEFSDNVFGIIAFSCSKSLTSYGLRCGAAILLGKSEEAVRGVEIVFEKAARATWSNVPNAAMDNFTFVTTKNYDAYMKEKDGYVKLLKQRSDIFTSEADACGLAYYPYKEGFFVTVAISDNKVRDSYHEKLMEQHIYTVKVNKGIRVAVCSLSVAKCKGLAKRMKDILDTIE</sequence>
<keyword evidence="8" id="KW-1185">Reference proteome</keyword>
<reference evidence="7 8" key="1">
    <citation type="submission" date="2019-03" db="EMBL/GenBank/DDBJ databases">
        <title>Genomic Encyclopedia of Type Strains, Phase IV (KMG-IV): sequencing the most valuable type-strain genomes for metagenomic binning, comparative biology and taxonomic classification.</title>
        <authorList>
            <person name="Goeker M."/>
        </authorList>
    </citation>
    <scope>NUCLEOTIDE SEQUENCE [LARGE SCALE GENOMIC DNA]</scope>
    <source>
        <strain evidence="7 8">DSM 29481</strain>
    </source>
</reference>
<evidence type="ECO:0000256" key="2">
    <source>
        <dbReference type="ARBA" id="ARBA00007441"/>
    </source>
</evidence>
<evidence type="ECO:0000256" key="4">
    <source>
        <dbReference type="ARBA" id="ARBA00022679"/>
    </source>
</evidence>
<dbReference type="PANTHER" id="PTHR46383:SF1">
    <property type="entry name" value="ASPARTATE AMINOTRANSFERASE"/>
    <property type="match status" value="1"/>
</dbReference>
<dbReference type="Pfam" id="PF00155">
    <property type="entry name" value="Aminotran_1_2"/>
    <property type="match status" value="1"/>
</dbReference>
<protein>
    <submittedName>
        <fullName evidence="7">Aspartate aminotransferase/aromatic-amino-acid transaminase</fullName>
    </submittedName>
</protein>